<dbReference type="Proteomes" id="UP000321907">
    <property type="component" value="Unassembled WGS sequence"/>
</dbReference>
<evidence type="ECO:0000313" key="6">
    <source>
        <dbReference type="Proteomes" id="UP000321907"/>
    </source>
</evidence>
<dbReference type="PIRSF" id="PIRSF006078">
    <property type="entry name" value="GlxK"/>
    <property type="match status" value="1"/>
</dbReference>
<reference evidence="5 6" key="1">
    <citation type="submission" date="2019-08" db="EMBL/GenBank/DDBJ databases">
        <title>Lewinella sp. strain SSH13 Genome sequencing and assembly.</title>
        <authorList>
            <person name="Kim I."/>
        </authorList>
    </citation>
    <scope>NUCLEOTIDE SEQUENCE [LARGE SCALE GENOMIC DNA]</scope>
    <source>
        <strain evidence="5 6">SSH13</strain>
    </source>
</reference>
<dbReference type="InterPro" id="IPR018197">
    <property type="entry name" value="Glycerate_kinase_RE-like"/>
</dbReference>
<protein>
    <submittedName>
        <fullName evidence="5">Glycerate kinase</fullName>
    </submittedName>
</protein>
<dbReference type="Gene3D" id="3.90.1510.10">
    <property type="entry name" value="Glycerate kinase, domain 2"/>
    <property type="match status" value="1"/>
</dbReference>
<dbReference type="EMBL" id="VOXD01000008">
    <property type="protein sequence ID" value="TXF90297.1"/>
    <property type="molecule type" value="Genomic_DNA"/>
</dbReference>
<dbReference type="PANTHER" id="PTHR21599">
    <property type="entry name" value="GLYCERATE KINASE"/>
    <property type="match status" value="1"/>
</dbReference>
<dbReference type="GO" id="GO:0031388">
    <property type="term" value="P:organic acid phosphorylation"/>
    <property type="evidence" value="ECO:0007669"/>
    <property type="project" value="UniProtKB-UniRule"/>
</dbReference>
<evidence type="ECO:0000313" key="5">
    <source>
        <dbReference type="EMBL" id="TXF90297.1"/>
    </source>
</evidence>
<dbReference type="NCBIfam" id="TIGR00045">
    <property type="entry name" value="glycerate kinase"/>
    <property type="match status" value="1"/>
</dbReference>
<dbReference type="InterPro" id="IPR004381">
    <property type="entry name" value="Glycerate_kinase"/>
</dbReference>
<accession>A0A5C7FUN1</accession>
<dbReference type="RefSeq" id="WP_147930054.1">
    <property type="nucleotide sequence ID" value="NZ_VOXD01000008.1"/>
</dbReference>
<evidence type="ECO:0000256" key="3">
    <source>
        <dbReference type="ARBA" id="ARBA00022777"/>
    </source>
</evidence>
<comment type="caution">
    <text evidence="5">The sequence shown here is derived from an EMBL/GenBank/DDBJ whole genome shotgun (WGS) entry which is preliminary data.</text>
</comment>
<dbReference type="Pfam" id="PF02595">
    <property type="entry name" value="Gly_kinase"/>
    <property type="match status" value="1"/>
</dbReference>
<evidence type="ECO:0000256" key="4">
    <source>
        <dbReference type="PIRNR" id="PIRNR006078"/>
    </source>
</evidence>
<keyword evidence="3 4" id="KW-0418">Kinase</keyword>
<keyword evidence="2 4" id="KW-0808">Transferase</keyword>
<dbReference type="AlphaFoldDB" id="A0A5C7FUN1"/>
<proteinExistence type="inferred from homology"/>
<dbReference type="OrthoDB" id="9774290at2"/>
<keyword evidence="6" id="KW-1185">Reference proteome</keyword>
<evidence type="ECO:0000256" key="1">
    <source>
        <dbReference type="ARBA" id="ARBA00006284"/>
    </source>
</evidence>
<evidence type="ECO:0000256" key="2">
    <source>
        <dbReference type="ARBA" id="ARBA00022679"/>
    </source>
</evidence>
<name>A0A5C7FUN1_9BACT</name>
<comment type="similarity">
    <text evidence="1 4">Belongs to the glycerate kinase type-1 family.</text>
</comment>
<dbReference type="GO" id="GO:0008887">
    <property type="term" value="F:glycerate kinase activity"/>
    <property type="evidence" value="ECO:0007669"/>
    <property type="project" value="UniProtKB-UniRule"/>
</dbReference>
<dbReference type="InterPro" id="IPR036129">
    <property type="entry name" value="Glycerate_kinase_sf"/>
</dbReference>
<gene>
    <name evidence="5" type="ORF">FUA23_07190</name>
</gene>
<dbReference type="PANTHER" id="PTHR21599:SF0">
    <property type="entry name" value="GLYCERATE KINASE"/>
    <property type="match status" value="1"/>
</dbReference>
<dbReference type="InterPro" id="IPR018193">
    <property type="entry name" value="Glyc_kinase_flavodox-like_fold"/>
</dbReference>
<dbReference type="Gene3D" id="3.40.50.10350">
    <property type="entry name" value="Glycerate kinase, domain 1"/>
    <property type="match status" value="1"/>
</dbReference>
<organism evidence="5 6">
    <name type="scientific">Neolewinella aurantiaca</name>
    <dbReference type="NCBI Taxonomy" id="2602767"/>
    <lineage>
        <taxon>Bacteria</taxon>
        <taxon>Pseudomonadati</taxon>
        <taxon>Bacteroidota</taxon>
        <taxon>Saprospiria</taxon>
        <taxon>Saprospirales</taxon>
        <taxon>Lewinellaceae</taxon>
        <taxon>Neolewinella</taxon>
    </lineage>
</organism>
<dbReference type="SUPFAM" id="SSF110738">
    <property type="entry name" value="Glycerate kinase I"/>
    <property type="match status" value="1"/>
</dbReference>
<sequence>MNVLIAPDKFKGSLSANSVCEAIATGIRRKYPAAKVAYHPLADGGDGTLDILEDHLNLMPVTVAARDPLGRPLRGRYLLGFDFAFIEVATASGLVLLTPEERNPLHTSTFGTGMMLADALNRGVRTIYLLLGGSATHDLGTGIATALGFRFLAEDGSEVPPNGAGLERIHRIVPPKAKPWEKTEIVLLCDVTNPLIGPRGSAHVYAAQKGADAAMIDRLENGGQILGRQFDEFAAADVSTTAGGGAAGGIAAGLCALLGATLRSGFQTISELTGLEAAIGRADHVITGEGRLDEQSLEGKVVGGVIGSCVRQGKPYSVVVGSNILSSGFDWPGEMAGVLEVMSLAGSTEQAMEEAAGFLVQLGEKVKL</sequence>